<organism evidence="14 15">
    <name type="scientific">Stella humosa</name>
    <dbReference type="NCBI Taxonomy" id="94"/>
    <lineage>
        <taxon>Bacteria</taxon>
        <taxon>Pseudomonadati</taxon>
        <taxon>Pseudomonadota</taxon>
        <taxon>Alphaproteobacteria</taxon>
        <taxon>Rhodospirillales</taxon>
        <taxon>Stellaceae</taxon>
        <taxon>Stella</taxon>
    </lineage>
</organism>
<feature type="domain" description="Ketopantoate reductase N-terminal" evidence="12">
    <location>
        <begin position="3"/>
        <end position="151"/>
    </location>
</feature>
<proteinExistence type="inferred from homology"/>
<dbReference type="Pfam" id="PF08546">
    <property type="entry name" value="ApbA_C"/>
    <property type="match status" value="1"/>
</dbReference>
<comment type="caution">
    <text evidence="14">The sequence shown here is derived from an EMBL/GenBank/DDBJ whole genome shotgun (WGS) entry which is preliminary data.</text>
</comment>
<dbReference type="InterPro" id="IPR013328">
    <property type="entry name" value="6PGD_dom2"/>
</dbReference>
<dbReference type="Proteomes" id="UP000278222">
    <property type="component" value="Unassembled WGS sequence"/>
</dbReference>
<dbReference type="Pfam" id="PF02558">
    <property type="entry name" value="ApbA"/>
    <property type="match status" value="1"/>
</dbReference>
<feature type="domain" description="Ketopantoate reductase C-terminal" evidence="13">
    <location>
        <begin position="180"/>
        <end position="299"/>
    </location>
</feature>
<evidence type="ECO:0000259" key="13">
    <source>
        <dbReference type="Pfam" id="PF08546"/>
    </source>
</evidence>
<evidence type="ECO:0000313" key="15">
    <source>
        <dbReference type="Proteomes" id="UP000278222"/>
    </source>
</evidence>
<dbReference type="GO" id="GO:0015940">
    <property type="term" value="P:pantothenate biosynthetic process"/>
    <property type="evidence" value="ECO:0007669"/>
    <property type="project" value="UniProtKB-UniPathway"/>
</dbReference>
<comment type="similarity">
    <text evidence="3 11">Belongs to the ketopantoate reductase family.</text>
</comment>
<comment type="pathway">
    <text evidence="2 11">Cofactor biosynthesis; (R)-pantothenate biosynthesis; (R)-pantoate from 3-methyl-2-oxobutanoate: step 2/2.</text>
</comment>
<comment type="function">
    <text evidence="1 11">Catalyzes the NADPH-dependent reduction of ketopantoate into pantoic acid.</text>
</comment>
<dbReference type="RefSeq" id="WP_123692837.1">
    <property type="nucleotide sequence ID" value="NZ_AP019700.1"/>
</dbReference>
<dbReference type="FunFam" id="1.10.1040.10:FF:000017">
    <property type="entry name" value="2-dehydropantoate 2-reductase"/>
    <property type="match status" value="1"/>
</dbReference>
<dbReference type="InterPro" id="IPR051402">
    <property type="entry name" value="KPR-Related"/>
</dbReference>
<dbReference type="Gene3D" id="1.10.1040.10">
    <property type="entry name" value="N-(1-d-carboxylethyl)-l-norvaline Dehydrogenase, domain 2"/>
    <property type="match status" value="1"/>
</dbReference>
<evidence type="ECO:0000259" key="12">
    <source>
        <dbReference type="Pfam" id="PF02558"/>
    </source>
</evidence>
<dbReference type="OrthoDB" id="247668at2"/>
<dbReference type="SUPFAM" id="SSF51735">
    <property type="entry name" value="NAD(P)-binding Rossmann-fold domains"/>
    <property type="match status" value="1"/>
</dbReference>
<dbReference type="InterPro" id="IPR003710">
    <property type="entry name" value="ApbA"/>
</dbReference>
<keyword evidence="6 11" id="KW-0566">Pantothenate biosynthesis</keyword>
<protein>
    <recommendedName>
        <fullName evidence="5 11">2-dehydropantoate 2-reductase</fullName>
        <ecNumber evidence="4 11">1.1.1.169</ecNumber>
    </recommendedName>
    <alternativeName>
        <fullName evidence="9 11">Ketopantoate reductase</fullName>
    </alternativeName>
</protein>
<evidence type="ECO:0000256" key="6">
    <source>
        <dbReference type="ARBA" id="ARBA00022655"/>
    </source>
</evidence>
<dbReference type="EMBL" id="RJKX01000015">
    <property type="protein sequence ID" value="ROP83958.1"/>
    <property type="molecule type" value="Genomic_DNA"/>
</dbReference>
<evidence type="ECO:0000256" key="8">
    <source>
        <dbReference type="ARBA" id="ARBA00023002"/>
    </source>
</evidence>
<evidence type="ECO:0000256" key="7">
    <source>
        <dbReference type="ARBA" id="ARBA00022857"/>
    </source>
</evidence>
<dbReference type="Gene3D" id="3.40.50.720">
    <property type="entry name" value="NAD(P)-binding Rossmann-like Domain"/>
    <property type="match status" value="1"/>
</dbReference>
<keyword evidence="7 11" id="KW-0521">NADP</keyword>
<dbReference type="EC" id="1.1.1.169" evidence="4 11"/>
<dbReference type="NCBIfam" id="NF005091">
    <property type="entry name" value="PRK06522.2-2"/>
    <property type="match status" value="1"/>
</dbReference>
<dbReference type="PANTHER" id="PTHR21708:SF26">
    <property type="entry name" value="2-DEHYDROPANTOATE 2-REDUCTASE"/>
    <property type="match status" value="1"/>
</dbReference>
<accession>A0A3N1L043</accession>
<evidence type="ECO:0000256" key="1">
    <source>
        <dbReference type="ARBA" id="ARBA00002919"/>
    </source>
</evidence>
<evidence type="ECO:0000256" key="3">
    <source>
        <dbReference type="ARBA" id="ARBA00007870"/>
    </source>
</evidence>
<dbReference type="AlphaFoldDB" id="A0A3N1L043"/>
<evidence type="ECO:0000313" key="14">
    <source>
        <dbReference type="EMBL" id="ROP83958.1"/>
    </source>
</evidence>
<dbReference type="PANTHER" id="PTHR21708">
    <property type="entry name" value="PROBABLE 2-DEHYDROPANTOATE 2-REDUCTASE"/>
    <property type="match status" value="1"/>
</dbReference>
<dbReference type="GO" id="GO:0008677">
    <property type="term" value="F:2-dehydropantoate 2-reductase activity"/>
    <property type="evidence" value="ECO:0007669"/>
    <property type="project" value="UniProtKB-EC"/>
</dbReference>
<evidence type="ECO:0000256" key="10">
    <source>
        <dbReference type="ARBA" id="ARBA00048793"/>
    </source>
</evidence>
<dbReference type="GO" id="GO:0005737">
    <property type="term" value="C:cytoplasm"/>
    <property type="evidence" value="ECO:0007669"/>
    <property type="project" value="TreeGrafter"/>
</dbReference>
<evidence type="ECO:0000256" key="5">
    <source>
        <dbReference type="ARBA" id="ARBA00019465"/>
    </source>
</evidence>
<evidence type="ECO:0000256" key="9">
    <source>
        <dbReference type="ARBA" id="ARBA00032024"/>
    </source>
</evidence>
<dbReference type="InterPro" id="IPR013752">
    <property type="entry name" value="KPA_reductase"/>
</dbReference>
<keyword evidence="15" id="KW-1185">Reference proteome</keyword>
<evidence type="ECO:0000256" key="11">
    <source>
        <dbReference type="RuleBase" id="RU362068"/>
    </source>
</evidence>
<evidence type="ECO:0000256" key="2">
    <source>
        <dbReference type="ARBA" id="ARBA00004994"/>
    </source>
</evidence>
<keyword evidence="8 11" id="KW-0560">Oxidoreductase</keyword>
<dbReference type="SUPFAM" id="SSF48179">
    <property type="entry name" value="6-phosphogluconate dehydrogenase C-terminal domain-like"/>
    <property type="match status" value="1"/>
</dbReference>
<dbReference type="FunFam" id="3.40.50.720:FF:000307">
    <property type="entry name" value="2-dehydropantoate 2-reductase"/>
    <property type="match status" value="1"/>
</dbReference>
<evidence type="ECO:0000256" key="4">
    <source>
        <dbReference type="ARBA" id="ARBA00013014"/>
    </source>
</evidence>
<dbReference type="NCBIfam" id="TIGR00745">
    <property type="entry name" value="apbA_panE"/>
    <property type="match status" value="1"/>
</dbReference>
<dbReference type="InterPro" id="IPR008927">
    <property type="entry name" value="6-PGluconate_DH-like_C_sf"/>
</dbReference>
<sequence>MRIVVVGAGGVGGYFGAVLARGGQDVTFVARGAHLAAMQANGLSIESPSGAFAIRPVKATDDPAAIGPVDIVLFAVKLYDMETAAAALKPLVGPGTVVIPLQNGIDAATIVGRAVGAAHVAAGVAYISALVERPGVVRHNALLARLAYGPLEASQQAPLAAFKAACDAAGLDTTLTDDPRRVVWEKFLFLASMSGMTALTRHSIGPIRTNPATRAMMMESLAETAAVAAALGVRLPGDQPERVLAQMDAMPEAARASMLVDLERGRPLELPWLSGAVARLGSANGVPTPVHRAIVAALALQVDGTTPRG</sequence>
<name>A0A3N1L043_9PROT</name>
<dbReference type="InterPro" id="IPR013332">
    <property type="entry name" value="KPR_N"/>
</dbReference>
<dbReference type="UniPathway" id="UPA00028">
    <property type="reaction ID" value="UER00004"/>
</dbReference>
<comment type="catalytic activity">
    <reaction evidence="10 11">
        <text>(R)-pantoate + NADP(+) = 2-dehydropantoate + NADPH + H(+)</text>
        <dbReference type="Rhea" id="RHEA:16233"/>
        <dbReference type="ChEBI" id="CHEBI:11561"/>
        <dbReference type="ChEBI" id="CHEBI:15378"/>
        <dbReference type="ChEBI" id="CHEBI:15980"/>
        <dbReference type="ChEBI" id="CHEBI:57783"/>
        <dbReference type="ChEBI" id="CHEBI:58349"/>
        <dbReference type="EC" id="1.1.1.169"/>
    </reaction>
</comment>
<reference evidence="14 15" key="1">
    <citation type="submission" date="2018-11" db="EMBL/GenBank/DDBJ databases">
        <title>Genomic Encyclopedia of Type Strains, Phase IV (KMG-IV): sequencing the most valuable type-strain genomes for metagenomic binning, comparative biology and taxonomic classification.</title>
        <authorList>
            <person name="Goeker M."/>
        </authorList>
    </citation>
    <scope>NUCLEOTIDE SEQUENCE [LARGE SCALE GENOMIC DNA]</scope>
    <source>
        <strain evidence="14 15">DSM 5900</strain>
    </source>
</reference>
<dbReference type="InterPro" id="IPR036291">
    <property type="entry name" value="NAD(P)-bd_dom_sf"/>
</dbReference>
<gene>
    <name evidence="14" type="ORF">EDC65_3302</name>
</gene>